<dbReference type="InterPro" id="IPR046960">
    <property type="entry name" value="PPR_At4g14850-like_plant"/>
</dbReference>
<evidence type="ECO:0000259" key="5">
    <source>
        <dbReference type="Pfam" id="PF14432"/>
    </source>
</evidence>
<feature type="compositionally biased region" description="Polar residues" evidence="4">
    <location>
        <begin position="56"/>
        <end position="71"/>
    </location>
</feature>
<dbReference type="GO" id="GO:0009451">
    <property type="term" value="P:RNA modification"/>
    <property type="evidence" value="ECO:0007669"/>
    <property type="project" value="InterPro"/>
</dbReference>
<dbReference type="EMBL" id="LUHQ01000002">
    <property type="protein sequence ID" value="OAP11277.1"/>
    <property type="molecule type" value="Genomic_DNA"/>
</dbReference>
<reference evidence="7" key="1">
    <citation type="journal article" date="2016" name="Proc. Natl. Acad. Sci. U.S.A.">
        <title>Chromosome-level assembly of Arabidopsis thaliana Ler reveals the extent of translocation and inversion polymorphisms.</title>
        <authorList>
            <person name="Zapata L."/>
            <person name="Ding J."/>
            <person name="Willing E.M."/>
            <person name="Hartwig B."/>
            <person name="Bezdan D."/>
            <person name="Jiao W.B."/>
            <person name="Patel V."/>
            <person name="Velikkakam James G."/>
            <person name="Koornneef M."/>
            <person name="Ossowski S."/>
            <person name="Schneeberger K."/>
        </authorList>
    </citation>
    <scope>NUCLEOTIDE SEQUENCE [LARGE SCALE GENOMIC DNA]</scope>
    <source>
        <strain evidence="7">cv. Landsberg erecta</strain>
    </source>
</reference>
<dbReference type="NCBIfam" id="TIGR00756">
    <property type="entry name" value="PPR"/>
    <property type="match status" value="1"/>
</dbReference>
<dbReference type="Gene3D" id="1.25.40.10">
    <property type="entry name" value="Tetratricopeptide repeat domain"/>
    <property type="match status" value="1"/>
</dbReference>
<dbReference type="Pfam" id="PF13041">
    <property type="entry name" value="PPR_2"/>
    <property type="match status" value="1"/>
</dbReference>
<feature type="compositionally biased region" description="Low complexity" evidence="4">
    <location>
        <begin position="81"/>
        <end position="92"/>
    </location>
</feature>
<evidence type="ECO:0000313" key="7">
    <source>
        <dbReference type="Proteomes" id="UP000078284"/>
    </source>
</evidence>
<evidence type="ECO:0000256" key="3">
    <source>
        <dbReference type="PROSITE-ProRule" id="PRU00708"/>
    </source>
</evidence>
<dbReference type="GO" id="GO:0008270">
    <property type="term" value="F:zinc ion binding"/>
    <property type="evidence" value="ECO:0007669"/>
    <property type="project" value="InterPro"/>
</dbReference>
<protein>
    <recommendedName>
        <fullName evidence="5">DYW domain-containing protein</fullName>
    </recommendedName>
</protein>
<gene>
    <name evidence="6" type="ordered locus">AXX17_At2g10840</name>
</gene>
<evidence type="ECO:0000256" key="1">
    <source>
        <dbReference type="ARBA" id="ARBA00006643"/>
    </source>
</evidence>
<accession>A0A178VY80</accession>
<feature type="compositionally biased region" description="Low complexity" evidence="4">
    <location>
        <begin position="158"/>
        <end position="209"/>
    </location>
</feature>
<feature type="domain" description="DYW" evidence="5">
    <location>
        <begin position="498"/>
        <end position="589"/>
    </location>
</feature>
<evidence type="ECO:0000256" key="2">
    <source>
        <dbReference type="ARBA" id="ARBA00022737"/>
    </source>
</evidence>
<dbReference type="GO" id="GO:0003723">
    <property type="term" value="F:RNA binding"/>
    <property type="evidence" value="ECO:0007669"/>
    <property type="project" value="InterPro"/>
</dbReference>
<name>A0A178VY80_ARATH</name>
<comment type="similarity">
    <text evidence="1">Belongs to the PPR family. PCMP-H subfamily.</text>
</comment>
<dbReference type="PROSITE" id="PS51375">
    <property type="entry name" value="PPR"/>
    <property type="match status" value="1"/>
</dbReference>
<dbReference type="PANTHER" id="PTHR47926:SF353">
    <property type="entry name" value="DYW DOMAIN-CONTAINING PROTEIN"/>
    <property type="match status" value="1"/>
</dbReference>
<feature type="compositionally biased region" description="Low complexity" evidence="4">
    <location>
        <begin position="120"/>
        <end position="139"/>
    </location>
</feature>
<feature type="region of interest" description="Disordered" evidence="4">
    <location>
        <begin position="56"/>
        <end position="218"/>
    </location>
</feature>
<dbReference type="InterPro" id="IPR002885">
    <property type="entry name" value="PPR_rpt"/>
</dbReference>
<proteinExistence type="inferred from homology"/>
<feature type="compositionally biased region" description="Polar residues" evidence="4">
    <location>
        <begin position="93"/>
        <end position="106"/>
    </location>
</feature>
<keyword evidence="2" id="KW-0677">Repeat</keyword>
<dbReference type="InterPro" id="IPR032867">
    <property type="entry name" value="DYW_dom"/>
</dbReference>
<dbReference type="AlphaFoldDB" id="A0A178VY80"/>
<dbReference type="FunFam" id="1.25.40.10:FF:002670">
    <property type="entry name" value="Pentatricopeptide repeat-containing protein At2g15690, mitochondrial"/>
    <property type="match status" value="1"/>
</dbReference>
<dbReference type="InterPro" id="IPR011990">
    <property type="entry name" value="TPR-like_helical_dom_sf"/>
</dbReference>
<evidence type="ECO:0000256" key="4">
    <source>
        <dbReference type="SAM" id="MobiDB-lite"/>
    </source>
</evidence>
<dbReference type="PANTHER" id="PTHR47926">
    <property type="entry name" value="PENTATRICOPEPTIDE REPEAT-CONTAINING PROTEIN"/>
    <property type="match status" value="1"/>
</dbReference>
<dbReference type="Proteomes" id="UP000078284">
    <property type="component" value="Chromosome 2"/>
</dbReference>
<dbReference type="ExpressionAtlas" id="A0A178VY80">
    <property type="expression patterns" value="baseline and differential"/>
</dbReference>
<dbReference type="Pfam" id="PF14432">
    <property type="entry name" value="DYW_deaminase"/>
    <property type="match status" value="1"/>
</dbReference>
<comment type="caution">
    <text evidence="6">The sequence shown here is derived from an EMBL/GenBank/DDBJ whole genome shotgun (WGS) entry which is preliminary data.</text>
</comment>
<evidence type="ECO:0000313" key="6">
    <source>
        <dbReference type="EMBL" id="OAP11277.1"/>
    </source>
</evidence>
<organism evidence="6 7">
    <name type="scientific">Arabidopsis thaliana</name>
    <name type="common">Mouse-ear cress</name>
    <dbReference type="NCBI Taxonomy" id="3702"/>
    <lineage>
        <taxon>Eukaryota</taxon>
        <taxon>Viridiplantae</taxon>
        <taxon>Streptophyta</taxon>
        <taxon>Embryophyta</taxon>
        <taxon>Tracheophyta</taxon>
        <taxon>Spermatophyta</taxon>
        <taxon>Magnoliopsida</taxon>
        <taxon>eudicotyledons</taxon>
        <taxon>Gunneridae</taxon>
        <taxon>Pentapetalae</taxon>
        <taxon>rosids</taxon>
        <taxon>malvids</taxon>
        <taxon>Brassicales</taxon>
        <taxon>Brassicaceae</taxon>
        <taxon>Camelineae</taxon>
        <taxon>Arabidopsis</taxon>
    </lineage>
</organism>
<sequence>MSSLMAIRCARTQNIVTIGSLLQLRSSFPRLSSQFHFSGTLNSIPIKHLSTSAAANDYHQNPQSGSPSQHQRPYPPQSFDSQSSQNQTNTNQRVPQSPNQWSTQHGGQIPQYGGQNPQHGGQRPPYGGQNPQQGGQMSQYGGHNPQHGGHRPQYGGHRPQYGGQRPQYGGPGNNYQNQNVQQSNQSQYYTPQQQQQPQPPRSSNQSPNQMNEVAPPPSVEEVMRLCQRRLYKDAIELLDKGAMPDRECFVLLFESCANLKSLEHSKKVHDHFLQSKFRGDPKLNNMVISMFGECSSITDAKRVFDHMVDKDMDSWHLMMCAYSDNGMGDDALHLFEEMTKHGLKPNEETFLTVFLACATVGGIEEAFLHFDSMKNEHGISPKTEHYLGVLGVLGKCGHLVEAEQYIRDLPFEPTADFWEAMRNYARLHGDIDLEDYMEELMVDVDPSKAVINKIPTPPPKSFKETNMVTSKSRILEFRNLTFYKDEAKEMAAKKGVVYVPDTRFVLHDIDQEAKEQALLYHSERLAIAYGIICTPPRKTLTIIKNLRVCGDCHNFIKIMSKIIGRVLIVRDNKRFHHFKDGKCSCGDYW</sequence>
<feature type="repeat" description="PPR" evidence="3">
    <location>
        <begin position="311"/>
        <end position="345"/>
    </location>
</feature>